<gene>
    <name evidence="7" type="ORF">Pr1d_19290</name>
</gene>
<accession>A0A5B9Q6N0</accession>
<dbReference type="InterPro" id="IPR002502">
    <property type="entry name" value="Amidase_domain"/>
</dbReference>
<dbReference type="AlphaFoldDB" id="A0A5B9Q6N0"/>
<dbReference type="PANTHER" id="PTHR30417">
    <property type="entry name" value="N-ACETYLMURAMOYL-L-ALANINE AMIDASE AMID"/>
    <property type="match status" value="1"/>
</dbReference>
<evidence type="ECO:0000256" key="5">
    <source>
        <dbReference type="SAM" id="SignalP"/>
    </source>
</evidence>
<dbReference type="InterPro" id="IPR051206">
    <property type="entry name" value="NAMLAA_amidase_2"/>
</dbReference>
<dbReference type="SUPFAM" id="SSF55846">
    <property type="entry name" value="N-acetylmuramoyl-L-alanine amidase-like"/>
    <property type="match status" value="1"/>
</dbReference>
<name>A0A5B9Q6N0_9BACT</name>
<evidence type="ECO:0000313" key="8">
    <source>
        <dbReference type="Proteomes" id="UP000323917"/>
    </source>
</evidence>
<reference evidence="7 8" key="1">
    <citation type="submission" date="2019-08" db="EMBL/GenBank/DDBJ databases">
        <title>Deep-cultivation of Planctomycetes and their phenomic and genomic characterization uncovers novel biology.</title>
        <authorList>
            <person name="Wiegand S."/>
            <person name="Jogler M."/>
            <person name="Boedeker C."/>
            <person name="Pinto D."/>
            <person name="Vollmers J."/>
            <person name="Rivas-Marin E."/>
            <person name="Kohn T."/>
            <person name="Peeters S.H."/>
            <person name="Heuer A."/>
            <person name="Rast P."/>
            <person name="Oberbeckmann S."/>
            <person name="Bunk B."/>
            <person name="Jeske O."/>
            <person name="Meyerdierks A."/>
            <person name="Storesund J.E."/>
            <person name="Kallscheuer N."/>
            <person name="Luecker S."/>
            <person name="Lage O.M."/>
            <person name="Pohl T."/>
            <person name="Merkel B.J."/>
            <person name="Hornburger P."/>
            <person name="Mueller R.-W."/>
            <person name="Bruemmer F."/>
            <person name="Labrenz M."/>
            <person name="Spormann A.M."/>
            <person name="Op den Camp H."/>
            <person name="Overmann J."/>
            <person name="Amann R."/>
            <person name="Jetten M.S.M."/>
            <person name="Mascher T."/>
            <person name="Medema M.H."/>
            <person name="Devos D.P."/>
            <person name="Kaster A.-K."/>
            <person name="Ovreas L."/>
            <person name="Rohde M."/>
            <person name="Galperin M.Y."/>
            <person name="Jogler C."/>
        </authorList>
    </citation>
    <scope>NUCLEOTIDE SEQUENCE [LARGE SCALE GENOMIC DNA]</scope>
    <source>
        <strain evidence="7 8">Pr1d</strain>
    </source>
</reference>
<dbReference type="KEGG" id="bgok:Pr1d_19290"/>
<keyword evidence="5" id="KW-0732">Signal</keyword>
<evidence type="ECO:0000256" key="4">
    <source>
        <dbReference type="ARBA" id="ARBA00023316"/>
    </source>
</evidence>
<evidence type="ECO:0000256" key="2">
    <source>
        <dbReference type="ARBA" id="ARBA00011901"/>
    </source>
</evidence>
<dbReference type="InterPro" id="IPR036505">
    <property type="entry name" value="Amidase/PGRP_sf"/>
</dbReference>
<evidence type="ECO:0000256" key="1">
    <source>
        <dbReference type="ARBA" id="ARBA00001561"/>
    </source>
</evidence>
<proteinExistence type="predicted"/>
<dbReference type="OrthoDB" id="9794842at2"/>
<sequence precursor="true">MIVASFVSYLLTLSIESANAVGVGEPNARTGDEIVVCGQFFHTTAPVVLWMDPGGYDAYRVERRFAPLEKAEWDFSREEAKLDTPNRYGIRQDKLTPEQLEQVRGGGWTLPLLQDVVDQFVMHYDVCGTSERCFQVLHDSRGLSVHFMLDIDGTIYQTLDLKERAWHATISNSRSIGVEIASIGAYPADKKSVLDKWYVTDDDGVVHLRPPRTIGHIGVRTKPFYGKPARQELINGTIQGQELYQYDFTPEQYDSLIKLTATLSRVFPKIECTYPRDAEGDLIPHVLTDQEWRDFHGVLGHYHVQRNKTDPGPAFDWPKVIDGAQALLKQSR</sequence>
<dbReference type="Proteomes" id="UP000323917">
    <property type="component" value="Chromosome"/>
</dbReference>
<evidence type="ECO:0000313" key="7">
    <source>
        <dbReference type="EMBL" id="QEG34647.1"/>
    </source>
</evidence>
<dbReference type="Gene3D" id="3.40.80.10">
    <property type="entry name" value="Peptidoglycan recognition protein-like"/>
    <property type="match status" value="1"/>
</dbReference>
<protein>
    <recommendedName>
        <fullName evidence="2">N-acetylmuramoyl-L-alanine amidase</fullName>
        <ecNumber evidence="2">3.5.1.28</ecNumber>
    </recommendedName>
</protein>
<dbReference type="GO" id="GO:0009253">
    <property type="term" value="P:peptidoglycan catabolic process"/>
    <property type="evidence" value="ECO:0007669"/>
    <property type="project" value="InterPro"/>
</dbReference>
<organism evidence="7 8">
    <name type="scientific">Bythopirellula goksoeyrii</name>
    <dbReference type="NCBI Taxonomy" id="1400387"/>
    <lineage>
        <taxon>Bacteria</taxon>
        <taxon>Pseudomonadati</taxon>
        <taxon>Planctomycetota</taxon>
        <taxon>Planctomycetia</taxon>
        <taxon>Pirellulales</taxon>
        <taxon>Lacipirellulaceae</taxon>
        <taxon>Bythopirellula</taxon>
    </lineage>
</organism>
<feature type="signal peptide" evidence="5">
    <location>
        <begin position="1"/>
        <end position="20"/>
    </location>
</feature>
<comment type="catalytic activity">
    <reaction evidence="1">
        <text>Hydrolyzes the link between N-acetylmuramoyl residues and L-amino acid residues in certain cell-wall glycopeptides.</text>
        <dbReference type="EC" id="3.5.1.28"/>
    </reaction>
</comment>
<feature type="chain" id="PRO_5023085041" description="N-acetylmuramoyl-L-alanine amidase" evidence="5">
    <location>
        <begin position="21"/>
        <end position="332"/>
    </location>
</feature>
<dbReference type="GO" id="GO:0008745">
    <property type="term" value="F:N-acetylmuramoyl-L-alanine amidase activity"/>
    <property type="evidence" value="ECO:0007669"/>
    <property type="project" value="UniProtKB-EC"/>
</dbReference>
<evidence type="ECO:0000256" key="3">
    <source>
        <dbReference type="ARBA" id="ARBA00022801"/>
    </source>
</evidence>
<dbReference type="EMBL" id="CP042913">
    <property type="protein sequence ID" value="QEG34647.1"/>
    <property type="molecule type" value="Genomic_DNA"/>
</dbReference>
<keyword evidence="3" id="KW-0378">Hydrolase</keyword>
<dbReference type="EC" id="3.5.1.28" evidence="2"/>
<keyword evidence="4" id="KW-0961">Cell wall biogenesis/degradation</keyword>
<keyword evidence="8" id="KW-1185">Reference proteome</keyword>
<evidence type="ECO:0000259" key="6">
    <source>
        <dbReference type="Pfam" id="PF01510"/>
    </source>
</evidence>
<feature type="domain" description="N-acetylmuramoyl-L-alanine amidase" evidence="6">
    <location>
        <begin position="117"/>
        <end position="313"/>
    </location>
</feature>
<dbReference type="GO" id="GO:0071555">
    <property type="term" value="P:cell wall organization"/>
    <property type="evidence" value="ECO:0007669"/>
    <property type="project" value="UniProtKB-KW"/>
</dbReference>
<dbReference type="PANTHER" id="PTHR30417:SF1">
    <property type="entry name" value="N-ACETYLMURAMOYL-L-ALANINE AMIDASE AMID"/>
    <property type="match status" value="1"/>
</dbReference>
<dbReference type="GO" id="GO:0009254">
    <property type="term" value="P:peptidoglycan turnover"/>
    <property type="evidence" value="ECO:0007669"/>
    <property type="project" value="TreeGrafter"/>
</dbReference>
<dbReference type="CDD" id="cd06583">
    <property type="entry name" value="PGRP"/>
    <property type="match status" value="1"/>
</dbReference>
<dbReference type="Pfam" id="PF01510">
    <property type="entry name" value="Amidase_2"/>
    <property type="match status" value="1"/>
</dbReference>